<dbReference type="EMBL" id="JAKOGI010000725">
    <property type="protein sequence ID" value="KAJ8431063.1"/>
    <property type="molecule type" value="Genomic_DNA"/>
</dbReference>
<comment type="caution">
    <text evidence="1">The sequence shown here is derived from an EMBL/GenBank/DDBJ whole genome shotgun (WGS) entry which is preliminary data.</text>
</comment>
<reference evidence="1" key="1">
    <citation type="submission" date="2022-04" db="EMBL/GenBank/DDBJ databases">
        <title>Carnegiea gigantea Genome sequencing and assembly v2.</title>
        <authorList>
            <person name="Copetti D."/>
            <person name="Sanderson M.J."/>
            <person name="Burquez A."/>
            <person name="Wojciechowski M.F."/>
        </authorList>
    </citation>
    <scope>NUCLEOTIDE SEQUENCE</scope>
    <source>
        <strain evidence="1">SGP5-SGP5p</strain>
        <tissue evidence="1">Aerial part</tissue>
    </source>
</reference>
<dbReference type="AlphaFoldDB" id="A0A9Q1JU26"/>
<evidence type="ECO:0008006" key="3">
    <source>
        <dbReference type="Google" id="ProtNLM"/>
    </source>
</evidence>
<sequence length="211" mass="24302">MEQLGKVLKQVQHAVTREVCKKMKTTKVGLSRSGDSNMSQRQDTPRVDILKGMAGEPSDMRNKRYPFALATQKQEAPRKEFRCHLNKCPGKDDKRIRRFHTTPLNILMEIKGNPMLRCPKPIDTLAKFRNKNKYCKYHKDHEHTTVECRELKKALHELIIATIIGGTDGKELSAVYRKAQTWKLSLVLATEELKPLVELTITFDLEDIHPL</sequence>
<name>A0A9Q1JU26_9CARY</name>
<gene>
    <name evidence="1" type="ORF">Cgig2_017059</name>
</gene>
<dbReference type="OrthoDB" id="1740536at2759"/>
<evidence type="ECO:0000313" key="1">
    <source>
        <dbReference type="EMBL" id="KAJ8431063.1"/>
    </source>
</evidence>
<dbReference type="Proteomes" id="UP001153076">
    <property type="component" value="Unassembled WGS sequence"/>
</dbReference>
<proteinExistence type="predicted"/>
<accession>A0A9Q1JU26</accession>
<keyword evidence="2" id="KW-1185">Reference proteome</keyword>
<protein>
    <recommendedName>
        <fullName evidence="3">Reverse transcriptase domain-containing protein</fullName>
    </recommendedName>
</protein>
<organism evidence="1 2">
    <name type="scientific">Carnegiea gigantea</name>
    <dbReference type="NCBI Taxonomy" id="171969"/>
    <lineage>
        <taxon>Eukaryota</taxon>
        <taxon>Viridiplantae</taxon>
        <taxon>Streptophyta</taxon>
        <taxon>Embryophyta</taxon>
        <taxon>Tracheophyta</taxon>
        <taxon>Spermatophyta</taxon>
        <taxon>Magnoliopsida</taxon>
        <taxon>eudicotyledons</taxon>
        <taxon>Gunneridae</taxon>
        <taxon>Pentapetalae</taxon>
        <taxon>Caryophyllales</taxon>
        <taxon>Cactineae</taxon>
        <taxon>Cactaceae</taxon>
        <taxon>Cactoideae</taxon>
        <taxon>Echinocereeae</taxon>
        <taxon>Carnegiea</taxon>
    </lineage>
</organism>
<evidence type="ECO:0000313" key="2">
    <source>
        <dbReference type="Proteomes" id="UP001153076"/>
    </source>
</evidence>